<dbReference type="InterPro" id="IPR016024">
    <property type="entry name" value="ARM-type_fold"/>
</dbReference>
<name>A0AA90NLF9_9GAMM</name>
<dbReference type="Proteomes" id="UP001178148">
    <property type="component" value="Unassembled WGS sequence"/>
</dbReference>
<organism evidence="1 2">
    <name type="scientific">Candidatus Endonucleibacter bathymodioli</name>
    <dbReference type="NCBI Taxonomy" id="539814"/>
    <lineage>
        <taxon>Bacteria</taxon>
        <taxon>Pseudomonadati</taxon>
        <taxon>Pseudomonadota</taxon>
        <taxon>Gammaproteobacteria</taxon>
        <taxon>Oceanospirillales</taxon>
        <taxon>Endozoicomonadaceae</taxon>
        <taxon>Candidatus Endonucleibacter</taxon>
    </lineage>
</organism>
<proteinExistence type="predicted"/>
<dbReference type="AlphaFoldDB" id="A0AA90NLF9"/>
<dbReference type="SUPFAM" id="SSF48371">
    <property type="entry name" value="ARM repeat"/>
    <property type="match status" value="1"/>
</dbReference>
<keyword evidence="2" id="KW-1185">Reference proteome</keyword>
<evidence type="ECO:0000313" key="2">
    <source>
        <dbReference type="Proteomes" id="UP001178148"/>
    </source>
</evidence>
<protein>
    <recommendedName>
        <fullName evidence="3">RAP domain-containing protein</fullName>
    </recommendedName>
</protein>
<accession>A0AA90NLF9</accession>
<gene>
    <name evidence="1" type="ORF">QS748_06345</name>
</gene>
<comment type="caution">
    <text evidence="1">The sequence shown here is derived from an EMBL/GenBank/DDBJ whole genome shotgun (WGS) entry which is preliminary data.</text>
</comment>
<reference evidence="1 2" key="1">
    <citation type="journal article" date="2023" name="bioRxiv">
        <title>An intranuclear bacterial parasite of deep-sea mussels expresses apoptosis inhibitors acquired from its host.</title>
        <authorList>
            <person name="Gonzalez Porras M.A."/>
            <person name="Assie A."/>
            <person name="Tietjen M."/>
            <person name="Violette M."/>
            <person name="Kleiner M."/>
            <person name="Gruber-Vodicka H."/>
            <person name="Dubilier N."/>
            <person name="Leisch N."/>
        </authorList>
    </citation>
    <scope>NUCLEOTIDE SEQUENCE [LARGE SCALE GENOMIC DNA]</scope>
    <source>
        <strain evidence="1">IAP13</strain>
    </source>
</reference>
<dbReference type="EMBL" id="JASXSV010000007">
    <property type="protein sequence ID" value="MDP0588820.1"/>
    <property type="molecule type" value="Genomic_DNA"/>
</dbReference>
<evidence type="ECO:0000313" key="1">
    <source>
        <dbReference type="EMBL" id="MDP0588820.1"/>
    </source>
</evidence>
<evidence type="ECO:0008006" key="3">
    <source>
        <dbReference type="Google" id="ProtNLM"/>
    </source>
</evidence>
<sequence length="922" mass="105975">MMFSHKILTQFIFIISTVLLFSYNAYGVHNKHIELTLNSSQIDYNTSHNASSPVTSNIETETCTYNEMNTSFINKLNRSYLNRQKINQLHLFVLKAIKHPARCILTHNVDNIISIFTAANKCQNNKSIMMLAEQIISGNVTVANDIWSCRNIWDISLATSKCSDHNIEYLREVIAGKIVSPNNDMREWKSYHITNELKSLLNGKSNIEEKAFQHIIEHILTKSCNIDTWGGEQLSLLFNSLSYTNTENTKIAMLKVFGAIIKSGLSYWNTKSTSSMFKSLTKMQRPYSADIANEESYQIVLQLIINRLTSTEINFRYCICHNIAFLMNELSQIDELSWLYNVDKVRCKLAKIIVNKGRKISCTAINDWMMMVRGLKHDSDIEREALRTIADCFNDRIVHLSAWLHNQIVDLATKFSHNDGRRIEKAIQKIADFVAKTNLYLWDTNHLEILAKIFSSNTRCFHHNAIDNIASQMIHKSKKLLIDNYINIALILNNSNGDNCLAFIKNIVLKVSDDSFYPSRCSPILLAKLVSILSKEDNKYAEKALNKIANYFIHNNAEQLLSIPPDSLKMLIDGFSKHYKLQASGAFIRHISHIVIDENTDLSDWPIDTMEVILRTLNSSYDDELTQRVFRKIVAQLNLPDTELNNWSIKTLACVAKGVCRLRDYSSEKFITRLAKIYIKKRDHDESKYGITMLIAICDLPIKSRKTIKAAVKLASVLSKNACSNMDTANKVSLFWGITLLNFVVHEEGSKVNPHGKTKDRIVKLTKTIPKIHQDTTPIFDWKPEFINITHSDHAHKSSHISVSKYDNKSTSVLEDSIHKLIKTTIPSVNIDNNCCINKFPVDLFLRSGSKSLLIEVDGPHHFFKYHNNILYSLAKDRFVDFVFEKKMDYEIMRINYEEENDDEHLKQFIQQILDIFPDYTH</sequence>